<evidence type="ECO:0000256" key="17">
    <source>
        <dbReference type="SAM" id="Phobius"/>
    </source>
</evidence>
<evidence type="ECO:0000256" key="2">
    <source>
        <dbReference type="ARBA" id="ARBA00004434"/>
    </source>
</evidence>
<keyword evidence="9" id="KW-0809">Transit peptide</keyword>
<evidence type="ECO:0000256" key="8">
    <source>
        <dbReference type="ARBA" id="ARBA00022792"/>
    </source>
</evidence>
<gene>
    <name evidence="18" type="ORF">MAR_012863</name>
</gene>
<evidence type="ECO:0000256" key="4">
    <source>
        <dbReference type="ARBA" id="ARBA00018632"/>
    </source>
</evidence>
<keyword evidence="13 17" id="KW-0472">Membrane</keyword>
<name>A0ABY7G196_MYAAR</name>
<comment type="subunit">
    <text evidence="16">Complex I is composed of 45 different subunits. Interacts with BCAP31.</text>
</comment>
<dbReference type="InterPro" id="IPR019329">
    <property type="entry name" value="NADH_UbQ_OxRdtase_ESSS_su"/>
</dbReference>
<keyword evidence="5" id="KW-0813">Transport</keyword>
<dbReference type="EMBL" id="CP111025">
    <property type="protein sequence ID" value="WAR27159.1"/>
    <property type="molecule type" value="Genomic_DNA"/>
</dbReference>
<evidence type="ECO:0000256" key="13">
    <source>
        <dbReference type="ARBA" id="ARBA00023136"/>
    </source>
</evidence>
<reference evidence="18" key="1">
    <citation type="submission" date="2022-11" db="EMBL/GenBank/DDBJ databases">
        <title>Centuries of genome instability and evolution in soft-shell clam transmissible cancer (bioRxiv).</title>
        <authorList>
            <person name="Hart S.F.M."/>
            <person name="Yonemitsu M.A."/>
            <person name="Giersch R.M."/>
            <person name="Beal B.F."/>
            <person name="Arriagada G."/>
            <person name="Davis B.W."/>
            <person name="Ostrander E.A."/>
            <person name="Goff S.P."/>
            <person name="Metzger M.J."/>
        </authorList>
    </citation>
    <scope>NUCLEOTIDE SEQUENCE</scope>
    <source>
        <strain evidence="18">MELC-2E11</strain>
        <tissue evidence="18">Siphon/mantle</tissue>
    </source>
</reference>
<evidence type="ECO:0000256" key="15">
    <source>
        <dbReference type="ARBA" id="ARBA00031387"/>
    </source>
</evidence>
<evidence type="ECO:0000256" key="9">
    <source>
        <dbReference type="ARBA" id="ARBA00022946"/>
    </source>
</evidence>
<feature type="transmembrane region" description="Helical" evidence="17">
    <location>
        <begin position="89"/>
        <end position="112"/>
    </location>
</feature>
<comment type="subcellular location">
    <subcellularLocation>
        <location evidence="2">Mitochondrion inner membrane</location>
        <topology evidence="2">Single-pass membrane protein</topology>
    </subcellularLocation>
</comment>
<evidence type="ECO:0000313" key="19">
    <source>
        <dbReference type="Proteomes" id="UP001164746"/>
    </source>
</evidence>
<evidence type="ECO:0000256" key="11">
    <source>
        <dbReference type="ARBA" id="ARBA00022989"/>
    </source>
</evidence>
<evidence type="ECO:0000256" key="16">
    <source>
        <dbReference type="ARBA" id="ARBA00046528"/>
    </source>
</evidence>
<evidence type="ECO:0000256" key="3">
    <source>
        <dbReference type="ARBA" id="ARBA00008915"/>
    </source>
</evidence>
<keyword evidence="19" id="KW-1185">Reference proteome</keyword>
<keyword evidence="11 17" id="KW-1133">Transmembrane helix</keyword>
<keyword evidence="8" id="KW-0999">Mitochondrion inner membrane</keyword>
<evidence type="ECO:0000256" key="12">
    <source>
        <dbReference type="ARBA" id="ARBA00023128"/>
    </source>
</evidence>
<keyword evidence="10" id="KW-0249">Electron transport</keyword>
<comment type="function">
    <text evidence="1">Accessory subunit of the mitochondrial membrane respiratory chain NADH dehydrogenase (Complex I), that is believed not to be involved in catalysis. Complex I functions in the transfer of electrons from NADH to the respiratory chain. The immediate electron acceptor for the enzyme is believed to be ubiquinone.</text>
</comment>
<sequence>MATLQTFFRQGIRLLPQTGRCRCQIFASRPISTSDRSKELGVVTGNEPMIDKADELKRLEEHFADADPTKLKNWQSYGWSDYDREADSFHQACSMLGLITIGLVPGIFLMMYSPDFRLRDWATREAYLDIERREKQGLPAIDPYCVSPETVQLPSEEEIGNTEIII</sequence>
<evidence type="ECO:0000256" key="7">
    <source>
        <dbReference type="ARBA" id="ARBA00022692"/>
    </source>
</evidence>
<evidence type="ECO:0000256" key="6">
    <source>
        <dbReference type="ARBA" id="ARBA00022660"/>
    </source>
</evidence>
<proteinExistence type="inferred from homology"/>
<evidence type="ECO:0000256" key="5">
    <source>
        <dbReference type="ARBA" id="ARBA00022448"/>
    </source>
</evidence>
<evidence type="ECO:0000256" key="10">
    <source>
        <dbReference type="ARBA" id="ARBA00022982"/>
    </source>
</evidence>
<keyword evidence="6" id="KW-0679">Respiratory chain</keyword>
<evidence type="ECO:0000313" key="18">
    <source>
        <dbReference type="EMBL" id="WAR27159.1"/>
    </source>
</evidence>
<accession>A0ABY7G196</accession>
<protein>
    <recommendedName>
        <fullName evidence="4">NADH dehydrogenase [ubiquinone] 1 beta subcomplex subunit 11, mitochondrial</fullName>
    </recommendedName>
    <alternativeName>
        <fullName evidence="15">Complex I-ESSS</fullName>
    </alternativeName>
    <alternativeName>
        <fullName evidence="14">NADH-ubiquinone oxidoreductase ESSS subunit</fullName>
    </alternativeName>
</protein>
<keyword evidence="7 17" id="KW-0812">Transmembrane</keyword>
<dbReference type="Proteomes" id="UP001164746">
    <property type="component" value="Chromosome 14"/>
</dbReference>
<dbReference type="PANTHER" id="PTHR13327">
    <property type="entry name" value="NADH-UBIQUINONE OXIDOREDUCTASE ESSS SUBUNIT, MITOCHONDRIAL PRECURSOR"/>
    <property type="match status" value="1"/>
</dbReference>
<keyword evidence="12" id="KW-0496">Mitochondrion</keyword>
<dbReference type="Pfam" id="PF10183">
    <property type="entry name" value="ESSS"/>
    <property type="match status" value="1"/>
</dbReference>
<comment type="similarity">
    <text evidence="3">Belongs to the complex I NDUFB11 subunit family.</text>
</comment>
<dbReference type="PANTHER" id="PTHR13327:SF0">
    <property type="entry name" value="NADH DEHYDROGENASE [UBIQUINONE] 1 BETA SUBCOMPLEX SUBUNIT 11, MITOCHONDRIAL"/>
    <property type="match status" value="1"/>
</dbReference>
<evidence type="ECO:0000256" key="14">
    <source>
        <dbReference type="ARBA" id="ARBA00030753"/>
    </source>
</evidence>
<evidence type="ECO:0000256" key="1">
    <source>
        <dbReference type="ARBA" id="ARBA00003195"/>
    </source>
</evidence>
<organism evidence="18 19">
    <name type="scientific">Mya arenaria</name>
    <name type="common">Soft-shell clam</name>
    <dbReference type="NCBI Taxonomy" id="6604"/>
    <lineage>
        <taxon>Eukaryota</taxon>
        <taxon>Metazoa</taxon>
        <taxon>Spiralia</taxon>
        <taxon>Lophotrochozoa</taxon>
        <taxon>Mollusca</taxon>
        <taxon>Bivalvia</taxon>
        <taxon>Autobranchia</taxon>
        <taxon>Heteroconchia</taxon>
        <taxon>Euheterodonta</taxon>
        <taxon>Imparidentia</taxon>
        <taxon>Neoheterodontei</taxon>
        <taxon>Myida</taxon>
        <taxon>Myoidea</taxon>
        <taxon>Myidae</taxon>
        <taxon>Mya</taxon>
    </lineage>
</organism>